<feature type="compositionally biased region" description="Gly residues" evidence="1">
    <location>
        <begin position="396"/>
        <end position="414"/>
    </location>
</feature>
<evidence type="ECO:0000256" key="1">
    <source>
        <dbReference type="SAM" id="MobiDB-lite"/>
    </source>
</evidence>
<dbReference type="EMBL" id="AYSA01000562">
    <property type="protein sequence ID" value="ESZ90916.1"/>
    <property type="molecule type" value="Genomic_DNA"/>
</dbReference>
<feature type="compositionally biased region" description="Low complexity" evidence="1">
    <location>
        <begin position="319"/>
        <end position="341"/>
    </location>
</feature>
<dbReference type="STRING" id="1432307.W9C4X2"/>
<dbReference type="HOGENOM" id="CLU_590731_0_0_1"/>
<evidence type="ECO:0008006" key="5">
    <source>
        <dbReference type="Google" id="ProtNLM"/>
    </source>
</evidence>
<feature type="compositionally biased region" description="Gly residues" evidence="1">
    <location>
        <begin position="370"/>
        <end position="386"/>
    </location>
</feature>
<evidence type="ECO:0000313" key="4">
    <source>
        <dbReference type="Proteomes" id="UP000019487"/>
    </source>
</evidence>
<evidence type="ECO:0000256" key="2">
    <source>
        <dbReference type="SAM" id="SignalP"/>
    </source>
</evidence>
<feature type="region of interest" description="Disordered" evidence="1">
    <location>
        <begin position="290"/>
        <end position="434"/>
    </location>
</feature>
<reference evidence="3 4" key="1">
    <citation type="journal article" date="2014" name="Genome Announc.">
        <title>Draft genome sequence of Sclerotinia borealis, a psychrophilic plant pathogenic fungus.</title>
        <authorList>
            <person name="Mardanov A.V."/>
            <person name="Beletsky A.V."/>
            <person name="Kadnikov V.V."/>
            <person name="Ignatov A.N."/>
            <person name="Ravin N.V."/>
        </authorList>
    </citation>
    <scope>NUCLEOTIDE SEQUENCE [LARGE SCALE GENOMIC DNA]</scope>
    <source>
        <strain evidence="4">F-4157</strain>
    </source>
</reference>
<dbReference type="AlphaFoldDB" id="W9C4X2"/>
<dbReference type="PANTHER" id="PTHR40903:SF1">
    <property type="entry name" value="HYPHALLY REGULATED CELL WALL PROTEIN 3"/>
    <property type="match status" value="1"/>
</dbReference>
<dbReference type="OrthoDB" id="2110578at2759"/>
<keyword evidence="4" id="KW-1185">Reference proteome</keyword>
<feature type="compositionally biased region" description="Polar residues" evidence="1">
    <location>
        <begin position="291"/>
        <end position="303"/>
    </location>
</feature>
<accession>W9C4X2</accession>
<feature type="compositionally biased region" description="Low complexity" evidence="1">
    <location>
        <begin position="359"/>
        <end position="369"/>
    </location>
</feature>
<dbReference type="Proteomes" id="UP000019487">
    <property type="component" value="Unassembled WGS sequence"/>
</dbReference>
<organism evidence="3 4">
    <name type="scientific">Sclerotinia borealis (strain F-4128)</name>
    <dbReference type="NCBI Taxonomy" id="1432307"/>
    <lineage>
        <taxon>Eukaryota</taxon>
        <taxon>Fungi</taxon>
        <taxon>Dikarya</taxon>
        <taxon>Ascomycota</taxon>
        <taxon>Pezizomycotina</taxon>
        <taxon>Leotiomycetes</taxon>
        <taxon>Helotiales</taxon>
        <taxon>Sclerotiniaceae</taxon>
        <taxon>Sclerotinia</taxon>
    </lineage>
</organism>
<keyword evidence="2" id="KW-0732">Signal</keyword>
<feature type="chain" id="PRO_5004918292" description="Secreted protein" evidence="2">
    <location>
        <begin position="20"/>
        <end position="463"/>
    </location>
</feature>
<proteinExistence type="predicted"/>
<protein>
    <recommendedName>
        <fullName evidence="5">Secreted protein</fullName>
    </recommendedName>
</protein>
<dbReference type="PANTHER" id="PTHR40903">
    <property type="entry name" value="GLYCINE-RICH CELL WALL STRUCTURAL PROTEIN 1-LIKE"/>
    <property type="match status" value="1"/>
</dbReference>
<feature type="compositionally biased region" description="Gly residues" evidence="1">
    <location>
        <begin position="342"/>
        <end position="358"/>
    </location>
</feature>
<gene>
    <name evidence="3" type="ORF">SBOR_8688</name>
</gene>
<evidence type="ECO:0000313" key="3">
    <source>
        <dbReference type="EMBL" id="ESZ90916.1"/>
    </source>
</evidence>
<feature type="signal peptide" evidence="2">
    <location>
        <begin position="1"/>
        <end position="19"/>
    </location>
</feature>
<comment type="caution">
    <text evidence="3">The sequence shown here is derived from an EMBL/GenBank/DDBJ whole genome shotgun (WGS) entry which is preliminary data.</text>
</comment>
<sequence>MHFDSLLAAALVLVGAVGAQRPKDTSICDYYTTALLKDNTATKQLILLTHLVNYALIGSYDKSNMGGLLFPGIFGGGTYNGIKVDLLPYFDGRLASTNVGNKPVTVNFLDDGGFRPLSQGLPSFGTTSNQYFLMTHLYEYFGVLLGCSKQGGAVRPAYSGSGSQYNVHKFMHLSNVEVSYFIQQVTLSAQAIGVGTLDLMIVGNELRQSFGYRCLPPTTVVPAQGPQLQSICTDNTCPLALNNTCTLYDQTISAPTESECYQNYMSCAMNAGALKRSCAVAFRQCCEPSAASRSNKTNGTSPLSGAVSDSGTGSGTGSGSSFNKTSSNGSGSGSSFSSGSCPGSGLGAGTGADSGTGSGPSCDKTSGTDSGSGSGLVAGSDSGTGSGPSSNKTAGTGSGPGPVSGSSSGSGSGSGSSSNPDSKSGNKINSTITTTTPTQITAGAATVELSIAAIVGGIAAFFL</sequence>
<feature type="compositionally biased region" description="Low complexity" evidence="1">
    <location>
        <begin position="415"/>
        <end position="434"/>
    </location>
</feature>
<name>W9C4X2_SCLBF</name>